<dbReference type="AlphaFoldDB" id="A0A165PJC7"/>
<sequence>MTLLASLRYLSEPSHPNFAVLALATCSSTPLRMPFMVHSSRSIQSCKISGIRVRSSELVELDPTLFGPRFRVASLTTPVSSNRVSQSQRGALAAHDISSYPCNTSRTLSSLLFGIYGQLNEKRTVLIVKRTSYCTSRCVV</sequence>
<protein>
    <submittedName>
        <fullName evidence="1">Uncharacterized protein</fullName>
    </submittedName>
</protein>
<keyword evidence="2" id="KW-1185">Reference proteome</keyword>
<dbReference type="InParanoid" id="A0A165PJC7"/>
<reference evidence="1 2" key="1">
    <citation type="journal article" date="2016" name="Mol. Biol. Evol.">
        <title>Comparative Genomics of Early-Diverging Mushroom-Forming Fungi Provides Insights into the Origins of Lignocellulose Decay Capabilities.</title>
        <authorList>
            <person name="Nagy L.G."/>
            <person name="Riley R."/>
            <person name="Tritt A."/>
            <person name="Adam C."/>
            <person name="Daum C."/>
            <person name="Floudas D."/>
            <person name="Sun H."/>
            <person name="Yadav J.S."/>
            <person name="Pangilinan J."/>
            <person name="Larsson K.H."/>
            <person name="Matsuura K."/>
            <person name="Barry K."/>
            <person name="Labutti K."/>
            <person name="Kuo R."/>
            <person name="Ohm R.A."/>
            <person name="Bhattacharya S.S."/>
            <person name="Shirouzu T."/>
            <person name="Yoshinaga Y."/>
            <person name="Martin F.M."/>
            <person name="Grigoriev I.V."/>
            <person name="Hibbett D.S."/>
        </authorList>
    </citation>
    <scope>NUCLEOTIDE SEQUENCE [LARGE SCALE GENOMIC DNA]</scope>
    <source>
        <strain evidence="1 2">HHB12029</strain>
    </source>
</reference>
<accession>A0A165PJC7</accession>
<evidence type="ECO:0000313" key="1">
    <source>
        <dbReference type="EMBL" id="KZW02258.1"/>
    </source>
</evidence>
<dbReference type="Proteomes" id="UP000077266">
    <property type="component" value="Unassembled WGS sequence"/>
</dbReference>
<proteinExistence type="predicted"/>
<organism evidence="1 2">
    <name type="scientific">Exidia glandulosa HHB12029</name>
    <dbReference type="NCBI Taxonomy" id="1314781"/>
    <lineage>
        <taxon>Eukaryota</taxon>
        <taxon>Fungi</taxon>
        <taxon>Dikarya</taxon>
        <taxon>Basidiomycota</taxon>
        <taxon>Agaricomycotina</taxon>
        <taxon>Agaricomycetes</taxon>
        <taxon>Auriculariales</taxon>
        <taxon>Exidiaceae</taxon>
        <taxon>Exidia</taxon>
    </lineage>
</organism>
<gene>
    <name evidence="1" type="ORF">EXIGLDRAFT_483896</name>
</gene>
<evidence type="ECO:0000313" key="2">
    <source>
        <dbReference type="Proteomes" id="UP000077266"/>
    </source>
</evidence>
<dbReference type="EMBL" id="KV425889">
    <property type="protein sequence ID" value="KZW02258.1"/>
    <property type="molecule type" value="Genomic_DNA"/>
</dbReference>
<name>A0A165PJC7_EXIGL</name>